<sequence length="98" mass="11076">MTQRSDLVLADLTPQEARTARALLRWSQVRLAAKANLSEATISDFENERRILRVEKRAAIRSAFVLAGVVFKAEGPVLQPGQLQRQSSPDNRARRHRL</sequence>
<evidence type="ECO:0000259" key="1">
    <source>
        <dbReference type="PROSITE" id="PS50943"/>
    </source>
</evidence>
<dbReference type="RefSeq" id="WP_379018743.1">
    <property type="nucleotide sequence ID" value="NZ_JBHUGY010000019.1"/>
</dbReference>
<protein>
    <submittedName>
        <fullName evidence="2">Multiprotein-bridging factor 1 family protein</fullName>
    </submittedName>
</protein>
<comment type="caution">
    <text evidence="2">The sequence shown here is derived from an EMBL/GenBank/DDBJ whole genome shotgun (WGS) entry which is preliminary data.</text>
</comment>
<dbReference type="InterPro" id="IPR010982">
    <property type="entry name" value="Lambda_DNA-bd_dom_sf"/>
</dbReference>
<keyword evidence="3" id="KW-1185">Reference proteome</keyword>
<dbReference type="Pfam" id="PF01381">
    <property type="entry name" value="HTH_3"/>
    <property type="match status" value="1"/>
</dbReference>
<name>A0ABW4WEF7_9HYPH</name>
<reference evidence="3" key="1">
    <citation type="journal article" date="2019" name="Int. J. Syst. Evol. Microbiol.">
        <title>The Global Catalogue of Microorganisms (GCM) 10K type strain sequencing project: providing services to taxonomists for standard genome sequencing and annotation.</title>
        <authorList>
            <consortium name="The Broad Institute Genomics Platform"/>
            <consortium name="The Broad Institute Genome Sequencing Center for Infectious Disease"/>
            <person name="Wu L."/>
            <person name="Ma J."/>
        </authorList>
    </citation>
    <scope>NUCLEOTIDE SEQUENCE [LARGE SCALE GENOMIC DNA]</scope>
    <source>
        <strain evidence="3">CGMCC 1.16226</strain>
    </source>
</reference>
<dbReference type="Proteomes" id="UP001597349">
    <property type="component" value="Unassembled WGS sequence"/>
</dbReference>
<feature type="domain" description="HTH cro/C1-type" evidence="1">
    <location>
        <begin position="18"/>
        <end position="70"/>
    </location>
</feature>
<accession>A0ABW4WEF7</accession>
<organism evidence="2 3">
    <name type="scientific">Mesorhizobium calcicola</name>
    <dbReference type="NCBI Taxonomy" id="1300310"/>
    <lineage>
        <taxon>Bacteria</taxon>
        <taxon>Pseudomonadati</taxon>
        <taxon>Pseudomonadota</taxon>
        <taxon>Alphaproteobacteria</taxon>
        <taxon>Hyphomicrobiales</taxon>
        <taxon>Phyllobacteriaceae</taxon>
        <taxon>Mesorhizobium</taxon>
    </lineage>
</organism>
<dbReference type="PROSITE" id="PS50943">
    <property type="entry name" value="HTH_CROC1"/>
    <property type="match status" value="1"/>
</dbReference>
<dbReference type="CDD" id="cd00093">
    <property type="entry name" value="HTH_XRE"/>
    <property type="match status" value="1"/>
</dbReference>
<dbReference type="Gene3D" id="1.10.260.40">
    <property type="entry name" value="lambda repressor-like DNA-binding domains"/>
    <property type="match status" value="1"/>
</dbReference>
<dbReference type="SUPFAM" id="SSF47413">
    <property type="entry name" value="lambda repressor-like DNA-binding domains"/>
    <property type="match status" value="1"/>
</dbReference>
<evidence type="ECO:0000313" key="3">
    <source>
        <dbReference type="Proteomes" id="UP001597349"/>
    </source>
</evidence>
<proteinExistence type="predicted"/>
<dbReference type="InterPro" id="IPR001387">
    <property type="entry name" value="Cro/C1-type_HTH"/>
</dbReference>
<gene>
    <name evidence="2" type="ORF">ACFSQT_12035</name>
</gene>
<evidence type="ECO:0000313" key="2">
    <source>
        <dbReference type="EMBL" id="MFD2053787.1"/>
    </source>
</evidence>
<dbReference type="EMBL" id="JBHUGY010000019">
    <property type="protein sequence ID" value="MFD2053787.1"/>
    <property type="molecule type" value="Genomic_DNA"/>
</dbReference>